<dbReference type="PANTHER" id="PTHR34414:SF1">
    <property type="entry name" value="SUBTILISIN-LIKE SERINE PROTEASE"/>
    <property type="match status" value="1"/>
</dbReference>
<dbReference type="InterPro" id="IPR046536">
    <property type="entry name" value="DUF6601"/>
</dbReference>
<dbReference type="RefSeq" id="XP_060432352.1">
    <property type="nucleotide sequence ID" value="XM_060577095.1"/>
</dbReference>
<comment type="caution">
    <text evidence="3">The sequence shown here is derived from an EMBL/GenBank/DDBJ whole genome shotgun (WGS) entry which is preliminary data.</text>
</comment>
<keyword evidence="2" id="KW-1133">Transmembrane helix</keyword>
<dbReference type="GeneID" id="85461621"/>
<gene>
    <name evidence="3" type="ORF">BDP55DRAFT_692289</name>
</gene>
<evidence type="ECO:0000313" key="4">
    <source>
        <dbReference type="Proteomes" id="UP001224890"/>
    </source>
</evidence>
<evidence type="ECO:0000313" key="3">
    <source>
        <dbReference type="EMBL" id="KAK1688657.1"/>
    </source>
</evidence>
<keyword evidence="2" id="KW-0812">Transmembrane</keyword>
<keyword evidence="4" id="KW-1185">Reference proteome</keyword>
<dbReference type="EMBL" id="JAHMHR010000011">
    <property type="protein sequence ID" value="KAK1688657.1"/>
    <property type="molecule type" value="Genomic_DNA"/>
</dbReference>
<dbReference type="Pfam" id="PF20246">
    <property type="entry name" value="DUF6601"/>
    <property type="match status" value="1"/>
</dbReference>
<dbReference type="PANTHER" id="PTHR34414">
    <property type="entry name" value="HET DOMAIN-CONTAINING PROTEIN-RELATED"/>
    <property type="match status" value="1"/>
</dbReference>
<feature type="transmembrane region" description="Helical" evidence="2">
    <location>
        <begin position="302"/>
        <end position="329"/>
    </location>
</feature>
<evidence type="ECO:0000256" key="1">
    <source>
        <dbReference type="SAM" id="MobiDB-lite"/>
    </source>
</evidence>
<accession>A0AAJ0AQS9</accession>
<evidence type="ECO:0008006" key="5">
    <source>
        <dbReference type="Google" id="ProtNLM"/>
    </source>
</evidence>
<protein>
    <recommendedName>
        <fullName evidence="5">Subtilisin-like serine protease</fullName>
    </recommendedName>
</protein>
<evidence type="ECO:0000256" key="2">
    <source>
        <dbReference type="SAM" id="Phobius"/>
    </source>
</evidence>
<keyword evidence="2" id="KW-0472">Membrane</keyword>
<feature type="compositionally biased region" description="Polar residues" evidence="1">
    <location>
        <begin position="9"/>
        <end position="18"/>
    </location>
</feature>
<feature type="transmembrane region" description="Helical" evidence="2">
    <location>
        <begin position="261"/>
        <end position="282"/>
    </location>
</feature>
<sequence length="344" mass="39446">MASHPDQLLGSTGSQESKASGLIENDLASLLPASRRTKDDDLAAPACSSVLDSANVKFDQLRLTAIHDWVDEETDLRRLADIHNWLWIAGRPMPPRPLHQQRLLNREIVITEKLDLHLVWTADRIFVKPLSRFLLEPHFWAKVLQCHRVPVSNADPCSCGGRRERALGFLFSYAALIAHESDFHIAKEMHLIPEEVQWLAWRTAVREFLGTSFVYPWIDPRFYYGELRLSRLNKIYFFWKTPFRGYMSRWNQYGSFFHDNFALLASSTVYIAVVLTAMQVGLATEALQDNGAFQSASYGFTIFAILGPLAAAALVIVTFCYMFIGNWIATLRYSRRRFERIEGR</sequence>
<dbReference type="Proteomes" id="UP001224890">
    <property type="component" value="Unassembled WGS sequence"/>
</dbReference>
<reference evidence="3" key="1">
    <citation type="submission" date="2021-06" db="EMBL/GenBank/DDBJ databases">
        <title>Comparative genomics, transcriptomics and evolutionary studies reveal genomic signatures of adaptation to plant cell wall in hemibiotrophic fungi.</title>
        <authorList>
            <consortium name="DOE Joint Genome Institute"/>
            <person name="Baroncelli R."/>
            <person name="Diaz J.F."/>
            <person name="Benocci T."/>
            <person name="Peng M."/>
            <person name="Battaglia E."/>
            <person name="Haridas S."/>
            <person name="Andreopoulos W."/>
            <person name="Labutti K."/>
            <person name="Pangilinan J."/>
            <person name="Floch G.L."/>
            <person name="Makela M.R."/>
            <person name="Henrissat B."/>
            <person name="Grigoriev I.V."/>
            <person name="Crouch J.A."/>
            <person name="De Vries R.P."/>
            <person name="Sukno S.A."/>
            <person name="Thon M.R."/>
        </authorList>
    </citation>
    <scope>NUCLEOTIDE SEQUENCE</scope>
    <source>
        <strain evidence="3">CBS 193.32</strain>
    </source>
</reference>
<dbReference type="AlphaFoldDB" id="A0AAJ0AQS9"/>
<name>A0AAJ0AQS9_9PEZI</name>
<organism evidence="3 4">
    <name type="scientific">Colletotrichum godetiae</name>
    <dbReference type="NCBI Taxonomy" id="1209918"/>
    <lineage>
        <taxon>Eukaryota</taxon>
        <taxon>Fungi</taxon>
        <taxon>Dikarya</taxon>
        <taxon>Ascomycota</taxon>
        <taxon>Pezizomycotina</taxon>
        <taxon>Sordariomycetes</taxon>
        <taxon>Hypocreomycetidae</taxon>
        <taxon>Glomerellales</taxon>
        <taxon>Glomerellaceae</taxon>
        <taxon>Colletotrichum</taxon>
        <taxon>Colletotrichum acutatum species complex</taxon>
    </lineage>
</organism>
<proteinExistence type="predicted"/>
<feature type="region of interest" description="Disordered" evidence="1">
    <location>
        <begin position="1"/>
        <end position="20"/>
    </location>
</feature>